<protein>
    <recommendedName>
        <fullName evidence="3">Splicing factor subunit</fullName>
    </recommendedName>
</protein>
<organism evidence="1 2">
    <name type="scientific">Lachnellula hyalina</name>
    <dbReference type="NCBI Taxonomy" id="1316788"/>
    <lineage>
        <taxon>Eukaryota</taxon>
        <taxon>Fungi</taxon>
        <taxon>Dikarya</taxon>
        <taxon>Ascomycota</taxon>
        <taxon>Pezizomycotina</taxon>
        <taxon>Leotiomycetes</taxon>
        <taxon>Helotiales</taxon>
        <taxon>Lachnaceae</taxon>
        <taxon>Lachnellula</taxon>
    </lineage>
</organism>
<gene>
    <name evidence="1" type="primary">SPBC211.05</name>
    <name evidence="1" type="ORF">LHYA1_G008634</name>
</gene>
<dbReference type="GeneID" id="41988832"/>
<dbReference type="RefSeq" id="XP_031002005.1">
    <property type="nucleotide sequence ID" value="XM_031153554.1"/>
</dbReference>
<proteinExistence type="predicted"/>
<dbReference type="OrthoDB" id="274726at2759"/>
<comment type="caution">
    <text evidence="1">The sequence shown here is derived from an EMBL/GenBank/DDBJ whole genome shotgun (WGS) entry which is preliminary data.</text>
</comment>
<sequence length="105" mass="11897">MHPNTKHRILIVSHNPKPIVNMADKLRAQQQLEQLQARYVGTGHADTTKFEWSSNIQRDSYASYVGHPPLLSYMAIGMGECREKVRGAMIEKMIQPVGKPPEVQD</sequence>
<dbReference type="GO" id="GO:0000398">
    <property type="term" value="P:mRNA splicing, via spliceosome"/>
    <property type="evidence" value="ECO:0007669"/>
    <property type="project" value="TreeGrafter"/>
</dbReference>
<evidence type="ECO:0008006" key="3">
    <source>
        <dbReference type="Google" id="ProtNLM"/>
    </source>
</evidence>
<dbReference type="PANTHER" id="PTHR20978:SF0">
    <property type="entry name" value="SPLICING FACTOR 3B SUBUNIT 5"/>
    <property type="match status" value="1"/>
</dbReference>
<dbReference type="InterPro" id="IPR009846">
    <property type="entry name" value="SF3b5/RDS3-10"/>
</dbReference>
<dbReference type="Pfam" id="PF07189">
    <property type="entry name" value="SF3b10"/>
    <property type="match status" value="1"/>
</dbReference>
<keyword evidence="2" id="KW-1185">Reference proteome</keyword>
<name>A0A8H8TVC7_9HELO</name>
<dbReference type="PANTHER" id="PTHR20978">
    <property type="entry name" value="SPLICING FACTOR 3B SUBUNIT 5"/>
    <property type="match status" value="1"/>
</dbReference>
<evidence type="ECO:0000313" key="1">
    <source>
        <dbReference type="EMBL" id="TVY23217.1"/>
    </source>
</evidence>
<evidence type="ECO:0000313" key="2">
    <source>
        <dbReference type="Proteomes" id="UP000431533"/>
    </source>
</evidence>
<dbReference type="EMBL" id="QGMH01000195">
    <property type="protein sequence ID" value="TVY23217.1"/>
    <property type="molecule type" value="Genomic_DNA"/>
</dbReference>
<accession>A0A8H8TVC7</accession>
<dbReference type="GO" id="GO:0005686">
    <property type="term" value="C:U2 snRNP"/>
    <property type="evidence" value="ECO:0007669"/>
    <property type="project" value="TreeGrafter"/>
</dbReference>
<reference evidence="1 2" key="1">
    <citation type="submission" date="2018-05" db="EMBL/GenBank/DDBJ databases">
        <title>Genome sequencing and assembly of the regulated plant pathogen Lachnellula willkommii and related sister species for the development of diagnostic species identification markers.</title>
        <authorList>
            <person name="Giroux E."/>
            <person name="Bilodeau G."/>
        </authorList>
    </citation>
    <scope>NUCLEOTIDE SEQUENCE [LARGE SCALE GENOMIC DNA]</scope>
    <source>
        <strain evidence="1 2">CBS 185.66</strain>
    </source>
</reference>
<dbReference type="GO" id="GO:0071011">
    <property type="term" value="C:precatalytic spliceosome"/>
    <property type="evidence" value="ECO:0007669"/>
    <property type="project" value="TreeGrafter"/>
</dbReference>
<dbReference type="Proteomes" id="UP000431533">
    <property type="component" value="Unassembled WGS sequence"/>
</dbReference>
<dbReference type="AlphaFoldDB" id="A0A8H8TVC7"/>